<dbReference type="InterPro" id="IPR010713">
    <property type="entry name" value="XET_C"/>
</dbReference>
<name>A0AAN8UWA0_9MAGN</name>
<dbReference type="GO" id="GO:0048046">
    <property type="term" value="C:apoplast"/>
    <property type="evidence" value="ECO:0007669"/>
    <property type="project" value="InterPro"/>
</dbReference>
<keyword evidence="2" id="KW-0808">Transferase</keyword>
<evidence type="ECO:0000256" key="1">
    <source>
        <dbReference type="ARBA" id="ARBA00012152"/>
    </source>
</evidence>
<comment type="catalytic activity">
    <reaction evidence="5">
        <text>breaks a beta-(1-&gt;4) bond in the backbone of a xyloglucan and transfers the xyloglucanyl segment on to O-4 of the non-reducing terminal glucose residue of an acceptor, which can be a xyloglucan or an oligosaccharide of xyloglucan.</text>
        <dbReference type="EC" id="2.4.1.207"/>
    </reaction>
</comment>
<sequence>MSEFFSRQDLRLWFPKYLFGRIDMQIKLMSLCMFMSAAPFHKNDLVDNNLQRFHVLTVLWHYSFPVADTPIREFKNMEAIGVLFPNKQAMRIYSSLWNADDWATMGGRVKIDWTKGPFIASYSNFNADACIRSSVSPNCASVVTSTTSDGGWQTQELDSASRKWLECVQRHYMIYNYCTDFKRFPQGLPPECRHQ</sequence>
<dbReference type="GO" id="GO:0016762">
    <property type="term" value="F:xyloglucan:xyloglucosyl transferase activity"/>
    <property type="evidence" value="ECO:0007669"/>
    <property type="project" value="UniProtKB-EC"/>
</dbReference>
<evidence type="ECO:0000259" key="6">
    <source>
        <dbReference type="PROSITE" id="PS51762"/>
    </source>
</evidence>
<evidence type="ECO:0000256" key="2">
    <source>
        <dbReference type="ARBA" id="ARBA00022679"/>
    </source>
</evidence>
<dbReference type="SUPFAM" id="SSF49899">
    <property type="entry name" value="Concanavalin A-like lectins/glucanases"/>
    <property type="match status" value="1"/>
</dbReference>
<dbReference type="GO" id="GO:0044042">
    <property type="term" value="P:glucan metabolic process"/>
    <property type="evidence" value="ECO:0007669"/>
    <property type="project" value="InterPro"/>
</dbReference>
<organism evidence="7 8">
    <name type="scientific">Dillenia turbinata</name>
    <dbReference type="NCBI Taxonomy" id="194707"/>
    <lineage>
        <taxon>Eukaryota</taxon>
        <taxon>Viridiplantae</taxon>
        <taxon>Streptophyta</taxon>
        <taxon>Embryophyta</taxon>
        <taxon>Tracheophyta</taxon>
        <taxon>Spermatophyta</taxon>
        <taxon>Magnoliopsida</taxon>
        <taxon>eudicotyledons</taxon>
        <taxon>Gunneridae</taxon>
        <taxon>Pentapetalae</taxon>
        <taxon>Dilleniales</taxon>
        <taxon>Dilleniaceae</taxon>
        <taxon>Dillenia</taxon>
    </lineage>
</organism>
<dbReference type="Proteomes" id="UP001370490">
    <property type="component" value="Unassembled WGS sequence"/>
</dbReference>
<reference evidence="7 8" key="1">
    <citation type="submission" date="2023-12" db="EMBL/GenBank/DDBJ databases">
        <title>A high-quality genome assembly for Dillenia turbinata (Dilleniales).</title>
        <authorList>
            <person name="Chanderbali A."/>
        </authorList>
    </citation>
    <scope>NUCLEOTIDE SEQUENCE [LARGE SCALE GENOMIC DNA]</scope>
    <source>
        <strain evidence="7">LSX21</strain>
        <tissue evidence="7">Leaf</tissue>
    </source>
</reference>
<dbReference type="PANTHER" id="PTHR31062">
    <property type="entry name" value="XYLOGLUCAN ENDOTRANSGLUCOSYLASE/HYDROLASE PROTEIN 8-RELATED"/>
    <property type="match status" value="1"/>
</dbReference>
<gene>
    <name evidence="7" type="ORF">RJ641_016384</name>
</gene>
<evidence type="ECO:0000313" key="8">
    <source>
        <dbReference type="Proteomes" id="UP001370490"/>
    </source>
</evidence>
<evidence type="ECO:0000313" key="7">
    <source>
        <dbReference type="EMBL" id="KAK6917962.1"/>
    </source>
</evidence>
<dbReference type="InterPro" id="IPR000757">
    <property type="entry name" value="Beta-glucanase-like"/>
</dbReference>
<evidence type="ECO:0000256" key="3">
    <source>
        <dbReference type="ARBA" id="ARBA00022801"/>
    </source>
</evidence>
<evidence type="ECO:0000256" key="4">
    <source>
        <dbReference type="ARBA" id="ARBA00023295"/>
    </source>
</evidence>
<keyword evidence="8" id="KW-1185">Reference proteome</keyword>
<dbReference type="PROSITE" id="PS51762">
    <property type="entry name" value="GH16_2"/>
    <property type="match status" value="1"/>
</dbReference>
<dbReference type="Pfam" id="PF00722">
    <property type="entry name" value="Glyco_hydro_16"/>
    <property type="match status" value="1"/>
</dbReference>
<keyword evidence="4" id="KW-0326">Glycosidase</keyword>
<dbReference type="AlphaFoldDB" id="A0AAN8UWA0"/>
<dbReference type="GO" id="GO:0004553">
    <property type="term" value="F:hydrolase activity, hydrolyzing O-glycosyl compounds"/>
    <property type="evidence" value="ECO:0007669"/>
    <property type="project" value="InterPro"/>
</dbReference>
<dbReference type="Pfam" id="PF06955">
    <property type="entry name" value="XET_C"/>
    <property type="match status" value="1"/>
</dbReference>
<dbReference type="InterPro" id="IPR044791">
    <property type="entry name" value="Beta-glucanase/XTH"/>
</dbReference>
<dbReference type="InterPro" id="IPR013320">
    <property type="entry name" value="ConA-like_dom_sf"/>
</dbReference>
<keyword evidence="3" id="KW-0378">Hydrolase</keyword>
<comment type="caution">
    <text evidence="7">The sequence shown here is derived from an EMBL/GenBank/DDBJ whole genome shotgun (WGS) entry which is preliminary data.</text>
</comment>
<proteinExistence type="predicted"/>
<protein>
    <recommendedName>
        <fullName evidence="1">xyloglucan:xyloglucosyl transferase</fullName>
        <ecNumber evidence="1">2.4.1.207</ecNumber>
    </recommendedName>
</protein>
<dbReference type="EMBL" id="JBAMMX010000022">
    <property type="protein sequence ID" value="KAK6917962.1"/>
    <property type="molecule type" value="Genomic_DNA"/>
</dbReference>
<feature type="domain" description="GH16" evidence="6">
    <location>
        <begin position="1"/>
        <end position="122"/>
    </location>
</feature>
<dbReference type="EC" id="2.4.1.207" evidence="1"/>
<dbReference type="Gene3D" id="2.60.120.200">
    <property type="match status" value="1"/>
</dbReference>
<accession>A0AAN8UWA0</accession>
<evidence type="ECO:0000256" key="5">
    <source>
        <dbReference type="ARBA" id="ARBA00034022"/>
    </source>
</evidence>